<feature type="transmembrane region" description="Helical" evidence="1">
    <location>
        <begin position="181"/>
        <end position="206"/>
    </location>
</feature>
<name>A0ABR4HCF4_9EURO</name>
<organism evidence="2 3">
    <name type="scientific">Aspergillus cavernicola</name>
    <dbReference type="NCBI Taxonomy" id="176166"/>
    <lineage>
        <taxon>Eukaryota</taxon>
        <taxon>Fungi</taxon>
        <taxon>Dikarya</taxon>
        <taxon>Ascomycota</taxon>
        <taxon>Pezizomycotina</taxon>
        <taxon>Eurotiomycetes</taxon>
        <taxon>Eurotiomycetidae</taxon>
        <taxon>Eurotiales</taxon>
        <taxon>Aspergillaceae</taxon>
        <taxon>Aspergillus</taxon>
        <taxon>Aspergillus subgen. Nidulantes</taxon>
    </lineage>
</organism>
<accession>A0ABR4HCF4</accession>
<keyword evidence="1" id="KW-1133">Transmembrane helix</keyword>
<dbReference type="EMBL" id="JBFXLS010000153">
    <property type="protein sequence ID" value="KAL2813062.1"/>
    <property type="molecule type" value="Genomic_DNA"/>
</dbReference>
<evidence type="ECO:0000313" key="2">
    <source>
        <dbReference type="EMBL" id="KAL2813062.1"/>
    </source>
</evidence>
<sequence length="283" mass="31314">MPPIMIREAIQNKEPLFTTALSLFGSNSWIDLVNRYSDLYARQNVSTDIEKDIYIDFVPLGGILSANTHIPLDNRTQSFEFNDINQCVNPWPPRDPYEILNEVTALNVGRWLYNFHEADQAAVSDGTTAGVAGNETLSNAFAITAYLANLAWINGGYYTDNSLTVSYDPGTDDQKPALSHVGAIVVSILIGLDLSGLLAMALYAFWFPRWTGSLNTFSLLRLGSSIGDRVPFMISVDEDRVRALDDLPGWVGDSAWDDHDRQGEKIGSLALGGLGHLQKWRRS</sequence>
<comment type="caution">
    <text evidence="2">The sequence shown here is derived from an EMBL/GenBank/DDBJ whole genome shotgun (WGS) entry which is preliminary data.</text>
</comment>
<gene>
    <name evidence="2" type="ORF">BDW59DRAFT_176843</name>
</gene>
<reference evidence="2 3" key="1">
    <citation type="submission" date="2024-07" db="EMBL/GenBank/DDBJ databases">
        <title>Section-level genome sequencing and comparative genomics of Aspergillus sections Usti and Cavernicolus.</title>
        <authorList>
            <consortium name="Lawrence Berkeley National Laboratory"/>
            <person name="Nybo J.L."/>
            <person name="Vesth T.C."/>
            <person name="Theobald S."/>
            <person name="Frisvad J.C."/>
            <person name="Larsen T.O."/>
            <person name="Kjaerboelling I."/>
            <person name="Rothschild-Mancinelli K."/>
            <person name="Lyhne E.K."/>
            <person name="Kogle M.E."/>
            <person name="Barry K."/>
            <person name="Clum A."/>
            <person name="Na H."/>
            <person name="Ledsgaard L."/>
            <person name="Lin J."/>
            <person name="Lipzen A."/>
            <person name="Kuo A."/>
            <person name="Riley R."/>
            <person name="Mondo S."/>
            <person name="LaButti K."/>
            <person name="Haridas S."/>
            <person name="Pangalinan J."/>
            <person name="Salamov A.A."/>
            <person name="Simmons B.A."/>
            <person name="Magnuson J.K."/>
            <person name="Chen J."/>
            <person name="Drula E."/>
            <person name="Henrissat B."/>
            <person name="Wiebenga A."/>
            <person name="Lubbers R.J."/>
            <person name="Gomes A.C."/>
            <person name="Makela M.R."/>
            <person name="Stajich J."/>
            <person name="Grigoriev I.V."/>
            <person name="Mortensen U.H."/>
            <person name="De vries R.P."/>
            <person name="Baker S.E."/>
            <person name="Andersen M.R."/>
        </authorList>
    </citation>
    <scope>NUCLEOTIDE SEQUENCE [LARGE SCALE GENOMIC DNA]</scope>
    <source>
        <strain evidence="2 3">CBS 600.67</strain>
    </source>
</reference>
<dbReference type="Proteomes" id="UP001610335">
    <property type="component" value="Unassembled WGS sequence"/>
</dbReference>
<protein>
    <submittedName>
        <fullName evidence="2">Uncharacterized protein</fullName>
    </submittedName>
</protein>
<proteinExistence type="predicted"/>
<evidence type="ECO:0000313" key="3">
    <source>
        <dbReference type="Proteomes" id="UP001610335"/>
    </source>
</evidence>
<evidence type="ECO:0000256" key="1">
    <source>
        <dbReference type="SAM" id="Phobius"/>
    </source>
</evidence>
<keyword evidence="3" id="KW-1185">Reference proteome</keyword>
<keyword evidence="1" id="KW-0812">Transmembrane</keyword>
<keyword evidence="1" id="KW-0472">Membrane</keyword>